<evidence type="ECO:0000313" key="1">
    <source>
        <dbReference type="EMBL" id="VDP65045.1"/>
    </source>
</evidence>
<sequence length="129" mass="15037">MFVNDLLDKVSLMVLIWGDCAKIWKPTKSENDSLGLQLDFTTIEQWTVDSGLRKPVKISRREHSGLFDKKDIHPQWRSAPNRRLRGQSRFYNHRGLEHRLKLHAGYSKGEWNSSILGKNTLAKLFQNFS</sequence>
<dbReference type="EMBL" id="UZAL01034313">
    <property type="protein sequence ID" value="VDP65045.1"/>
    <property type="molecule type" value="Genomic_DNA"/>
</dbReference>
<dbReference type="Proteomes" id="UP000269396">
    <property type="component" value="Unassembled WGS sequence"/>
</dbReference>
<accession>A0A183PIF7</accession>
<reference evidence="1 2" key="1">
    <citation type="submission" date="2018-11" db="EMBL/GenBank/DDBJ databases">
        <authorList>
            <consortium name="Pathogen Informatics"/>
        </authorList>
    </citation>
    <scope>NUCLEOTIDE SEQUENCE [LARGE SCALE GENOMIC DNA]</scope>
    <source>
        <strain>Denwood</strain>
        <strain evidence="2">Zambia</strain>
    </source>
</reference>
<evidence type="ECO:0000313" key="2">
    <source>
        <dbReference type="Proteomes" id="UP000269396"/>
    </source>
</evidence>
<protein>
    <submittedName>
        <fullName evidence="1">Uncharacterized protein</fullName>
    </submittedName>
</protein>
<name>A0A183PIF7_9TREM</name>
<proteinExistence type="predicted"/>
<gene>
    <name evidence="1" type="ORF">SMTD_LOCUS14143</name>
</gene>
<keyword evidence="2" id="KW-1185">Reference proteome</keyword>
<organism evidence="1 2">
    <name type="scientific">Schistosoma mattheei</name>
    <dbReference type="NCBI Taxonomy" id="31246"/>
    <lineage>
        <taxon>Eukaryota</taxon>
        <taxon>Metazoa</taxon>
        <taxon>Spiralia</taxon>
        <taxon>Lophotrochozoa</taxon>
        <taxon>Platyhelminthes</taxon>
        <taxon>Trematoda</taxon>
        <taxon>Digenea</taxon>
        <taxon>Strigeidida</taxon>
        <taxon>Schistosomatoidea</taxon>
        <taxon>Schistosomatidae</taxon>
        <taxon>Schistosoma</taxon>
    </lineage>
</organism>
<dbReference type="AlphaFoldDB" id="A0A183PIF7"/>